<evidence type="ECO:0000256" key="1">
    <source>
        <dbReference type="SAM" id="SignalP"/>
    </source>
</evidence>
<protein>
    <recommendedName>
        <fullName evidence="4">Lipoprotein</fullName>
    </recommendedName>
</protein>
<accession>D3DYC8</accession>
<feature type="signal peptide" evidence="1">
    <location>
        <begin position="1"/>
        <end position="17"/>
    </location>
</feature>
<dbReference type="EMBL" id="CP000353">
    <property type="protein sequence ID" value="ADC45298.1"/>
    <property type="molecule type" value="Genomic_DNA"/>
</dbReference>
<dbReference type="AlphaFoldDB" id="D3DYC8"/>
<feature type="chain" id="PRO_5003042261" description="Lipoprotein" evidence="1">
    <location>
        <begin position="18"/>
        <end position="63"/>
    </location>
</feature>
<dbReference type="RefSeq" id="WP_011519743.1">
    <property type="nucleotide sequence ID" value="NC_007974.2"/>
</dbReference>
<dbReference type="Proteomes" id="UP000002429">
    <property type="component" value="Plasmid megaplasmid"/>
</dbReference>
<dbReference type="KEGG" id="rme:Rmet_6718"/>
<dbReference type="PROSITE" id="PS51257">
    <property type="entry name" value="PROKAR_LIPOPROTEIN"/>
    <property type="match status" value="1"/>
</dbReference>
<keyword evidence="3" id="KW-1185">Reference proteome</keyword>
<keyword evidence="2" id="KW-0614">Plasmid</keyword>
<evidence type="ECO:0008006" key="4">
    <source>
        <dbReference type="Google" id="ProtNLM"/>
    </source>
</evidence>
<organism evidence="2 3">
    <name type="scientific">Cupriavidus metallidurans (strain ATCC 43123 / DSM 2839 / NBRC 102507 / CH34)</name>
    <name type="common">Ralstonia metallidurans</name>
    <dbReference type="NCBI Taxonomy" id="266264"/>
    <lineage>
        <taxon>Bacteria</taxon>
        <taxon>Pseudomonadati</taxon>
        <taxon>Pseudomonadota</taxon>
        <taxon>Betaproteobacteria</taxon>
        <taxon>Burkholderiales</taxon>
        <taxon>Burkholderiaceae</taxon>
        <taxon>Cupriavidus</taxon>
    </lineage>
</organism>
<sequence>MKKTLAFSLPAMAAAIAACGGGTDSGTTTGATGVASNLMALLDASCIAAMPTGGTMTGVELKH</sequence>
<name>D3DYC8_CUPMC</name>
<evidence type="ECO:0000313" key="2">
    <source>
        <dbReference type="EMBL" id="ADC45298.1"/>
    </source>
</evidence>
<proteinExistence type="predicted"/>
<gene>
    <name evidence="2" type="ordered locus">Rmet_6718</name>
</gene>
<evidence type="ECO:0000313" key="3">
    <source>
        <dbReference type="Proteomes" id="UP000002429"/>
    </source>
</evidence>
<reference evidence="3" key="1">
    <citation type="journal article" date="2010" name="PLoS ONE">
        <title>The complete genome sequence of Cupriavidus metallidurans strain CH34, a master survivalist in harsh and anthropogenic environments.</title>
        <authorList>
            <person name="Janssen P.J."/>
            <person name="Van Houdt R."/>
            <person name="Moors H."/>
            <person name="Monsieurs P."/>
            <person name="Morin N."/>
            <person name="Michaux A."/>
            <person name="Benotmane M.A."/>
            <person name="Leys N."/>
            <person name="Vallaeys T."/>
            <person name="Lapidus A."/>
            <person name="Monchy S."/>
            <person name="Medigue C."/>
            <person name="Taghavi S."/>
            <person name="McCorkle S."/>
            <person name="Dunn J."/>
            <person name="van der Lelie D."/>
            <person name="Mergeay M."/>
        </authorList>
    </citation>
    <scope>NUCLEOTIDE SEQUENCE [LARGE SCALE GENOMIC DNA]</scope>
    <source>
        <strain evidence="3">ATCC 43123 / DSM 2839 / NBRC 102507 / CH34</strain>
    </source>
</reference>
<keyword evidence="1" id="KW-0732">Signal</keyword>
<dbReference type="HOGENOM" id="CLU_2882721_0_0_4"/>
<geneLocation type="plasmid" evidence="2 3">
    <name>megaplasmid</name>
</geneLocation>